<feature type="coiled-coil region" evidence="3">
    <location>
        <begin position="619"/>
        <end position="646"/>
    </location>
</feature>
<dbReference type="EMBL" id="AC018902">
    <property type="status" value="NOT_ANNOTATED_CDS"/>
    <property type="molecule type" value="Genomic_DNA"/>
</dbReference>
<dbReference type="Pfam" id="PF00612">
    <property type="entry name" value="IQ"/>
    <property type="match status" value="5"/>
</dbReference>
<keyword evidence="6" id="KW-1185">Reference proteome</keyword>
<proteinExistence type="evidence at protein level"/>
<dbReference type="InterPro" id="IPR002710">
    <property type="entry name" value="Dilute_dom"/>
</dbReference>
<dbReference type="Pfam" id="PF25966">
    <property type="entry name" value="Myo5a"/>
    <property type="match status" value="1"/>
</dbReference>
<organism evidence="5 6">
    <name type="scientific">Homo sapiens</name>
    <name type="common">Human</name>
    <dbReference type="NCBI Taxonomy" id="9606"/>
    <lineage>
        <taxon>Eukaryota</taxon>
        <taxon>Metazoa</taxon>
        <taxon>Chordata</taxon>
        <taxon>Craniata</taxon>
        <taxon>Vertebrata</taxon>
        <taxon>Euteleostomi</taxon>
        <taxon>Mammalia</taxon>
        <taxon>Eutheria</taxon>
        <taxon>Euarchontoglires</taxon>
        <taxon>Primates</taxon>
        <taxon>Haplorrhini</taxon>
        <taxon>Catarrhini</taxon>
        <taxon>Hominidae</taxon>
        <taxon>Homo</taxon>
    </lineage>
</organism>
<keyword evidence="7 8" id="KW-1267">Proteomics identification</keyword>
<protein>
    <submittedName>
        <fullName evidence="5">Myosin VA</fullName>
    </submittedName>
</protein>
<evidence type="ECO:0000259" key="4">
    <source>
        <dbReference type="PROSITE" id="PS51126"/>
    </source>
</evidence>
<feature type="domain" description="Dilute" evidence="4">
    <location>
        <begin position="741"/>
        <end position="1017"/>
    </location>
</feature>
<dbReference type="FunFam" id="1.20.5.190:FF:000001">
    <property type="entry name" value="unconventional myosin-Va"/>
    <property type="match status" value="2"/>
</dbReference>
<sequence length="1062" mass="124465">MRKAAITMQRYVRGYQARCYAKFLRRTKAATIIQKYWRMYVVRRRYKIRRAATIVLQSYLRGFLARNRYRKILREHKAVIIQKRVRGWLARTHYKRSMHAIIYLQCCFRRMMAKRELKKLKIEARSVERYKKLHIGMENKIMQLQRKVDEQNKDYKCLVEKLTNLEGIYNSETEKLRSDLERLQLSEEEAKVATGRVLSLQEEIAKLRKDLEQTRSEKKCIEEHADRYKQETEQLVSNLKEENTLLKQEKEALNHRIVQQAKEMTETMEKKLVEETKQLELDLNDERLRYQNLLNEFSRLEERYDDLKEEMTLMVHVPKPGHKRTDSTHSSNESEYIFSSEIAEMEDIPSRTEEPSEKKVPLDMSLFLKLQKRVTELEQEKQVMQDELDRKEEQVLRSKAKEEERPQIRGAELEYESLKRQELESENKKLKNELNELRKALSEKSAPEVTAPGAPAYRVLMEQLTSVSEELDVRKEEVLILRSQLVSQKEAIQPKNTMTDSTILLEDVQKMKDKGEIAQAYIGLKETNRLLESQLQSQKRSHENEAEALRGEIQSLKEENNRQQQLLAQNLQLPPEARIEASLQHEITRLTNENLYFEELYADDPKKYQSYRISLYKRMIDLMEQLEKQDKTVRKLKKQLKVFAKKIGELEVGQMENISPGQIIDEPIRPVNIPRKEKDFQGMLEYKKEDEQKLVKNLILELKPRGVAVNLIPGLPAYILFMCVRHADYLNDDQKVRSLLTSTINSIKKVLKKRGDDFETVSFWLSNTCRFLHCLKQYSGEEGFMKHNTSRQNEHCLTNFDLAEYRQVLSDLAIQIYQQLVRVLENILQPMIVSGMLEHETIQGVSGVKPTGLRKRTSSIADEGTYTLDSILRQLNSFHSVMCQHGMDPELIKQVVKQMFYIIGAITLNNLLLRKDMCSWSKGMQIRYNVSQLEEWLRDKNLMNSGAKETLEPLIQAAQLLQVKKKTDDDAEAICSMCNALTTAQIVKVLNLYTPVNEFEERVSVSFIRTIQMRLRDRKDSPQLLMDAKHIFPVTFPFNPSSLALETIQIPASLGLGFISRV</sequence>
<evidence type="ECO:0000313" key="5">
    <source>
        <dbReference type="Ensembl" id="ENSP00000510243.1"/>
    </source>
</evidence>
<name>A0A8I5KWE1_HUMAN</name>
<dbReference type="OpenTargets" id="ENSG00000197535"/>
<evidence type="ECO:0007829" key="8">
    <source>
        <dbReference type="ProteomicsDB" id="A0A8I5KWE1"/>
    </source>
</evidence>
<dbReference type="SMART" id="SM00015">
    <property type="entry name" value="IQ"/>
    <property type="match status" value="5"/>
</dbReference>
<dbReference type="SMART" id="SM01132">
    <property type="entry name" value="DIL"/>
    <property type="match status" value="1"/>
</dbReference>
<dbReference type="Gene3D" id="1.20.5.190">
    <property type="match status" value="3"/>
</dbReference>
<feature type="coiled-coil region" evidence="3">
    <location>
        <begin position="367"/>
        <end position="443"/>
    </location>
</feature>
<dbReference type="PANTHER" id="PTHR16027:SF6">
    <property type="entry name" value="DILUTE DOMAIN-CONTAINING PROTEIN"/>
    <property type="match status" value="1"/>
</dbReference>
<dbReference type="GeneTree" id="ENSGT00940000155347"/>
<reference evidence="5" key="4">
    <citation type="submission" date="2025-08" db="UniProtKB">
        <authorList>
            <consortium name="Ensembl"/>
        </authorList>
    </citation>
    <scope>IDENTIFICATION</scope>
</reference>
<dbReference type="PROSITE" id="PS51126">
    <property type="entry name" value="DILUTE"/>
    <property type="match status" value="1"/>
</dbReference>
<keyword evidence="2 3" id="KW-0175">Coiled coil</keyword>
<reference evidence="5 6" key="3">
    <citation type="journal article" date="2006" name="Nature">
        <title>Analysis of the DNA sequence and duplication history of human chromosome 15.</title>
        <authorList>
            <person name="Zody M.C."/>
            <person name="Garber M."/>
            <person name="Sharpe T."/>
            <person name="Young S.K."/>
            <person name="Rowen L."/>
            <person name="O'Neill K."/>
            <person name="Whittaker C.A."/>
            <person name="Kamal M."/>
            <person name="Chang J.L."/>
            <person name="Cuomo C.A."/>
            <person name="Dewar K."/>
            <person name="FitzGerald M.G."/>
            <person name="Kodira C.D."/>
            <person name="Madan A."/>
            <person name="Qin S."/>
            <person name="Yang X."/>
            <person name="Abbasi N."/>
            <person name="Abouelleil A."/>
            <person name="Arachchi H.M."/>
            <person name="Baradarani L."/>
            <person name="Birditt B."/>
            <person name="Bloom S."/>
            <person name="Bloom T."/>
            <person name="Borowsky M.L."/>
            <person name="Burke J."/>
            <person name="Butler J."/>
            <person name="Cook A."/>
            <person name="DeArellano K."/>
            <person name="DeCaprio D."/>
            <person name="Dorris L.III."/>
            <person name="Dors M."/>
            <person name="Eichler E.E."/>
            <person name="Engels R."/>
            <person name="Fahey J."/>
            <person name="Fleetwood P."/>
            <person name="Friedman C."/>
            <person name="Gearin G."/>
            <person name="Hall J.L."/>
            <person name="Hensley G."/>
            <person name="Johnson E."/>
            <person name="Jones C."/>
            <person name="Kamat A."/>
            <person name="Kaur A."/>
            <person name="Locke D.P."/>
            <person name="Madan A."/>
            <person name="Munson G."/>
            <person name="Jaffe D.B."/>
            <person name="Lui A."/>
            <person name="Macdonald P."/>
            <person name="Mauceli E."/>
            <person name="Naylor J.W."/>
            <person name="Nesbitt R."/>
            <person name="Nicol R."/>
            <person name="O'Leary S.B."/>
            <person name="Ratcliffe A."/>
            <person name="Rounsley S."/>
            <person name="She X."/>
            <person name="Sneddon K.M."/>
            <person name="Stewart S."/>
            <person name="Sougnez C."/>
            <person name="Stone S.M."/>
            <person name="Topham K."/>
            <person name="Vincent D."/>
            <person name="Wang S."/>
            <person name="Zimmer A.R."/>
            <person name="Birren B.W."/>
            <person name="Hood L."/>
            <person name="Lander E.S."/>
            <person name="Nusbaum C."/>
        </authorList>
    </citation>
    <scope>NUCLEOTIDE SEQUENCE [LARGE SCALE GENOMIC DNA]</scope>
</reference>
<dbReference type="EMBL" id="AC010674">
    <property type="status" value="NOT_ANNOTATED_CDS"/>
    <property type="molecule type" value="Genomic_DNA"/>
</dbReference>
<reference evidence="5 6" key="1">
    <citation type="journal article" date="2001" name="Nature">
        <title>Initial sequencing and analysis of the human genome.</title>
        <authorList>
            <consortium name="International Human Genome Sequencing Consortium"/>
            <person name="Lander E.S."/>
            <person name="Linton L.M."/>
            <person name="Birren B."/>
            <person name="Nusbaum C."/>
            <person name="Zody M.C."/>
            <person name="Baldwin J."/>
            <person name="Devon K."/>
            <person name="Dewar K."/>
            <person name="Doyle M."/>
            <person name="FitzHugh W."/>
            <person name="Funke R."/>
            <person name="Gage D."/>
            <person name="Harris K."/>
            <person name="Heaford A."/>
            <person name="Howland J."/>
            <person name="Kann L."/>
            <person name="Lehoczky J."/>
            <person name="LeVine R."/>
            <person name="McEwan P."/>
            <person name="McKernan K."/>
            <person name="Meldrim J."/>
            <person name="Mesirov J.P."/>
            <person name="Miranda C."/>
            <person name="Morris W."/>
            <person name="Naylor J."/>
            <person name="Raymond C."/>
            <person name="Rosetti M."/>
            <person name="Santos R."/>
            <person name="Sheridan A."/>
            <person name="Sougnez C."/>
            <person name="Stange-Thomann N."/>
            <person name="Stojanovic N."/>
            <person name="Subramanian A."/>
            <person name="Wyman D."/>
            <person name="Rogers J."/>
            <person name="Sulston J."/>
            <person name="Ainscough R."/>
            <person name="Beck S."/>
            <person name="Bentley D."/>
            <person name="Burton J."/>
            <person name="Clee C."/>
            <person name="Carter N."/>
            <person name="Coulson A."/>
            <person name="Deadman R."/>
            <person name="Deloukas P."/>
            <person name="Dunham A."/>
            <person name="Dunham I."/>
            <person name="Durbin R."/>
            <person name="French L."/>
            <person name="Grafham D."/>
            <person name="Gregory S."/>
            <person name="Hubbard T."/>
            <person name="Humphray S."/>
            <person name="Hunt A."/>
            <person name="Jones M."/>
            <person name="Lloyd C."/>
            <person name="McMurray A."/>
            <person name="Matthews L."/>
            <person name="Mercer S."/>
            <person name="Milne S."/>
            <person name="Mullikin J.C."/>
            <person name="Mungall A."/>
            <person name="Plumb R."/>
            <person name="Ross M."/>
            <person name="Shownkeen R."/>
            <person name="Sims S."/>
            <person name="Waterston R.H."/>
            <person name="Wilson R.K."/>
            <person name="Hillier L.W."/>
            <person name="McPherson J.D."/>
            <person name="Marra M.A."/>
            <person name="Mardis E.R."/>
            <person name="Fulton L.A."/>
            <person name="Chinwalla A.T."/>
            <person name="Pepin K.H."/>
            <person name="Gish W.R."/>
            <person name="Chissoe S.L."/>
            <person name="Wendl M.C."/>
            <person name="Delehaunty K.D."/>
            <person name="Miner T.L."/>
            <person name="Delehaunty A."/>
            <person name="Kramer J.B."/>
            <person name="Cook L.L."/>
            <person name="Fulton R.S."/>
            <person name="Johnson D.L."/>
            <person name="Minx P.J."/>
            <person name="Clifton S.W."/>
            <person name="Hawkins T."/>
            <person name="Branscomb E."/>
            <person name="Predki P."/>
            <person name="Richardson P."/>
            <person name="Wenning S."/>
            <person name="Slezak T."/>
            <person name="Doggett N."/>
            <person name="Cheng J.F."/>
            <person name="Olsen A."/>
            <person name="Lucas S."/>
            <person name="Elkin C."/>
            <person name="Uberbacher E."/>
            <person name="Frazier M."/>
            <person name="Gibbs R.A."/>
            <person name="Muzny D.M."/>
            <person name="Scherer S.E."/>
            <person name="Bouck J.B."/>
            <person name="Sodergren E.J."/>
            <person name="Worley K.C."/>
            <person name="Rives C.M."/>
            <person name="Gorrell J.H."/>
            <person name="Metzker M.L."/>
            <person name="Naylor S.L."/>
            <person name="Kucherlapati R.S."/>
            <person name="Nelson D.L."/>
            <person name="Weinstock G.M."/>
            <person name="Sakaki Y."/>
            <person name="Fujiyama A."/>
            <person name="Hattori M."/>
            <person name="Yada T."/>
            <person name="Toyoda A."/>
            <person name="Itoh T."/>
            <person name="Kawagoe C."/>
            <person name="Watanabe H."/>
            <person name="Totoki Y."/>
            <person name="Taylor T."/>
            <person name="Weissenbach J."/>
            <person name="Heilig R."/>
            <person name="Saurin W."/>
            <person name="Artiguenave F."/>
            <person name="Brottier P."/>
            <person name="Bruls T."/>
            <person name="Pelletier E."/>
            <person name="Robert C."/>
            <person name="Wincker P."/>
            <person name="Smith D.R."/>
            <person name="Doucette-Stamm L."/>
            <person name="Rubenfield M."/>
            <person name="Weinstock K."/>
            <person name="Lee H.M."/>
            <person name="Dubois J."/>
            <person name="Rosenthal A."/>
            <person name="Platzer M."/>
            <person name="Nyakatura G."/>
            <person name="Taudien S."/>
            <person name="Rump A."/>
            <person name="Yang H."/>
            <person name="Yu J."/>
            <person name="Wang J."/>
            <person name="Huang G."/>
            <person name="Gu J."/>
            <person name="Hood L."/>
            <person name="Rowen L."/>
            <person name="Madan A."/>
            <person name="Qin S."/>
            <person name="Davis R.W."/>
            <person name="Federspiel N.A."/>
            <person name="Abola A.P."/>
            <person name="Proctor M.J."/>
            <person name="Myers R.M."/>
            <person name="Schmutz J."/>
            <person name="Dickson M."/>
            <person name="Grimwood J."/>
            <person name="Cox D.R."/>
            <person name="Olson M.V."/>
            <person name="Kaul R."/>
            <person name="Raymond C."/>
            <person name="Shimizu N."/>
            <person name="Kawasaki K."/>
            <person name="Minoshima S."/>
            <person name="Evans G.A."/>
            <person name="Athanasiou M."/>
            <person name="Schultz R."/>
            <person name="Roe B.A."/>
            <person name="Chen F."/>
            <person name="Pan H."/>
            <person name="Ramser J."/>
            <person name="Lehrach H."/>
            <person name="Reinhardt R."/>
            <person name="McCombie W.R."/>
            <person name="de la Bastide M."/>
            <person name="Dedhia N."/>
            <person name="Blocker H."/>
            <person name="Hornischer K."/>
            <person name="Nordsiek G."/>
            <person name="Agarwala R."/>
            <person name="Aravind L."/>
            <person name="Bailey J.A."/>
            <person name="Bateman A."/>
            <person name="Batzoglou S."/>
            <person name="Birney E."/>
            <person name="Bork P."/>
            <person name="Brown D.G."/>
            <person name="Burge C.B."/>
            <person name="Cerutti L."/>
            <person name="Chen H.C."/>
            <person name="Church D."/>
            <person name="Clamp M."/>
            <person name="Copley R.R."/>
            <person name="Doerks T."/>
            <person name="Eddy S.R."/>
            <person name="Eichler E.E."/>
            <person name="Furey T.S."/>
            <person name="Galagan J."/>
            <person name="Gilbert J.G."/>
            <person name="Harmon C."/>
            <person name="Hayashizaki Y."/>
            <person name="Haussler D."/>
            <person name="Hermjakob H."/>
            <person name="Hokamp K."/>
            <person name="Jang W."/>
            <person name="Johnson L.S."/>
            <person name="Jones T.A."/>
            <person name="Kasif S."/>
            <person name="Kaspryzk A."/>
            <person name="Kennedy S."/>
            <person name="Kent W.J."/>
            <person name="Kitts P."/>
            <person name="Koonin E.V."/>
            <person name="Korf I."/>
            <person name="Kulp D."/>
            <person name="Lancet D."/>
            <person name="Lowe T.M."/>
            <person name="McLysaght A."/>
            <person name="Mikkelsen T."/>
            <person name="Moran J.V."/>
            <person name="Mulder N."/>
            <person name="Pollara V.J."/>
            <person name="Ponting C.P."/>
            <person name="Schuler G."/>
            <person name="Schultz J."/>
            <person name="Slater G."/>
            <person name="Smit A.F."/>
            <person name="Stupka E."/>
            <person name="Szustakowski J."/>
            <person name="Thierry-Mieg D."/>
            <person name="Thierry-Mieg J."/>
            <person name="Wagner L."/>
            <person name="Wallis J."/>
            <person name="Wheeler R."/>
            <person name="Williams A."/>
            <person name="Wolf Y.I."/>
            <person name="Wolfe K.H."/>
            <person name="Yang S.P."/>
            <person name="Yeh R.F."/>
            <person name="Collins F."/>
            <person name="Guyer M.S."/>
            <person name="Peterson J."/>
            <person name="Felsenfeld A."/>
            <person name="Wetterstrand K.A."/>
            <person name="Patrinos A."/>
            <person name="Morgan M.J."/>
            <person name="de Jong P."/>
            <person name="Catanese J.J."/>
            <person name="Osoegawa K."/>
            <person name="Shizuya H."/>
            <person name="Choi S."/>
            <person name="Chen Y.J."/>
        </authorList>
    </citation>
    <scope>NUCLEOTIDE SEQUENCE [LARGE SCALE GENOMIC DNA]</scope>
</reference>
<reference evidence="5 6" key="2">
    <citation type="journal article" date="2004" name="Nature">
        <title>Finishing the euchromatic sequence of the human genome.</title>
        <authorList>
            <consortium name="International Human Genome Sequencing Consortium"/>
        </authorList>
    </citation>
    <scope>NUCLEOTIDE SEQUENCE [LARGE SCALE GENOMIC DNA]</scope>
</reference>
<reference evidence="5" key="5">
    <citation type="submission" date="2025-09" db="UniProtKB">
        <authorList>
            <consortium name="Ensembl"/>
        </authorList>
    </citation>
    <scope>IDENTIFICATION</scope>
</reference>
<evidence type="ECO:0000256" key="3">
    <source>
        <dbReference type="SAM" id="Coils"/>
    </source>
</evidence>
<dbReference type="EMBL" id="AC025917">
    <property type="status" value="NOT_ANNOTATED_CDS"/>
    <property type="molecule type" value="Genomic_DNA"/>
</dbReference>
<accession>A0A8I5KWE1</accession>
<dbReference type="SUPFAM" id="SSF52540">
    <property type="entry name" value="P-loop containing nucleoside triphosphate hydrolases"/>
    <property type="match status" value="2"/>
</dbReference>
<evidence type="ECO:0000256" key="1">
    <source>
        <dbReference type="ARBA" id="ARBA00022737"/>
    </source>
</evidence>
<feature type="coiled-coil region" evidence="3">
    <location>
        <begin position="127"/>
        <end position="310"/>
    </location>
</feature>
<dbReference type="Proteomes" id="UP000005640">
    <property type="component" value="Chromosome 15"/>
</dbReference>
<dbReference type="InterPro" id="IPR000048">
    <property type="entry name" value="IQ_motif_EF-hand-BS"/>
</dbReference>
<dbReference type="InterPro" id="IPR058662">
    <property type="entry name" value="Myo5a/b_dom"/>
</dbReference>
<dbReference type="EMBL" id="KF459554">
    <property type="status" value="NOT_ANNOTATED_CDS"/>
    <property type="molecule type" value="Genomic_DNA"/>
</dbReference>
<dbReference type="AlphaFoldDB" id="A0A8I5KWE1"/>
<keyword evidence="1" id="KW-0677">Repeat</keyword>
<evidence type="ECO:0007829" key="7">
    <source>
        <dbReference type="PeptideAtlas" id="A0A8I5KWE1"/>
    </source>
</evidence>
<dbReference type="SMR" id="A0A8I5KWE1"/>
<gene>
    <name evidence="5" type="primary">MYO5A</name>
</gene>
<dbReference type="Pfam" id="PF01843">
    <property type="entry name" value="DIL"/>
    <property type="match status" value="1"/>
</dbReference>
<dbReference type="InterPro" id="IPR027417">
    <property type="entry name" value="P-loop_NTPase"/>
</dbReference>
<dbReference type="InterPro" id="IPR052072">
    <property type="entry name" value="Vascular_dev_regulator"/>
</dbReference>
<dbReference type="PROSITE" id="PS50096">
    <property type="entry name" value="IQ"/>
    <property type="match status" value="5"/>
</dbReference>
<dbReference type="OrthoDB" id="6108017at2759"/>
<evidence type="ECO:0000256" key="2">
    <source>
        <dbReference type="ARBA" id="ARBA00023054"/>
    </source>
</evidence>
<evidence type="ECO:0000313" key="6">
    <source>
        <dbReference type="Proteomes" id="UP000005640"/>
    </source>
</evidence>
<feature type="coiled-coil region" evidence="3">
    <location>
        <begin position="532"/>
        <end position="573"/>
    </location>
</feature>
<dbReference type="PANTHER" id="PTHR16027">
    <property type="entry name" value="DILUTE DOMAIN-CONTAINING PROTEIN YPR089W"/>
    <property type="match status" value="1"/>
</dbReference>
<dbReference type="CDD" id="cd23767">
    <property type="entry name" value="IQCD"/>
    <property type="match status" value="1"/>
</dbReference>
<dbReference type="Ensembl" id="ENST00000692646.1">
    <property type="protein sequence ID" value="ENSP00000510243.1"/>
    <property type="gene ID" value="ENSG00000197535.16"/>
</dbReference>
<dbReference type="HGNC" id="HGNC:7602">
    <property type="gene designation" value="MYO5A"/>
</dbReference>